<organism evidence="3 4">
    <name type="scientific">Candidatus Vogelbacteria bacterium CG10_big_fil_rev_8_21_14_0_10_51_16</name>
    <dbReference type="NCBI Taxonomy" id="1975045"/>
    <lineage>
        <taxon>Bacteria</taxon>
        <taxon>Candidatus Vogeliibacteriota</taxon>
    </lineage>
</organism>
<feature type="compositionally biased region" description="Basic and acidic residues" evidence="1">
    <location>
        <begin position="87"/>
        <end position="96"/>
    </location>
</feature>
<dbReference type="Proteomes" id="UP000228767">
    <property type="component" value="Unassembled WGS sequence"/>
</dbReference>
<keyword evidence="2" id="KW-0812">Transmembrane</keyword>
<gene>
    <name evidence="3" type="ORF">COV10_03685</name>
</gene>
<name>A0A2H0RDG7_9BACT</name>
<evidence type="ECO:0000256" key="1">
    <source>
        <dbReference type="SAM" id="MobiDB-lite"/>
    </source>
</evidence>
<evidence type="ECO:0000256" key="2">
    <source>
        <dbReference type="SAM" id="Phobius"/>
    </source>
</evidence>
<comment type="caution">
    <text evidence="3">The sequence shown here is derived from an EMBL/GenBank/DDBJ whole genome shotgun (WGS) entry which is preliminary data.</text>
</comment>
<feature type="region of interest" description="Disordered" evidence="1">
    <location>
        <begin position="81"/>
        <end position="129"/>
    </location>
</feature>
<feature type="region of interest" description="Disordered" evidence="1">
    <location>
        <begin position="1"/>
        <end position="66"/>
    </location>
</feature>
<reference evidence="3 4" key="1">
    <citation type="submission" date="2017-09" db="EMBL/GenBank/DDBJ databases">
        <title>Depth-based differentiation of microbial function through sediment-hosted aquifers and enrichment of novel symbionts in the deep terrestrial subsurface.</title>
        <authorList>
            <person name="Probst A.J."/>
            <person name="Ladd B."/>
            <person name="Jarett J.K."/>
            <person name="Geller-Mcgrath D.E."/>
            <person name="Sieber C.M."/>
            <person name="Emerson J.B."/>
            <person name="Anantharaman K."/>
            <person name="Thomas B.C."/>
            <person name="Malmstrom R."/>
            <person name="Stieglmeier M."/>
            <person name="Klingl A."/>
            <person name="Woyke T."/>
            <person name="Ryan C.M."/>
            <person name="Banfield J.F."/>
        </authorList>
    </citation>
    <scope>NUCLEOTIDE SEQUENCE [LARGE SCALE GENOMIC DNA]</scope>
    <source>
        <strain evidence="3">CG10_big_fil_rev_8_21_14_0_10_51_16</strain>
    </source>
</reference>
<keyword evidence="2" id="KW-0472">Membrane</keyword>
<evidence type="ECO:0000313" key="4">
    <source>
        <dbReference type="Proteomes" id="UP000228767"/>
    </source>
</evidence>
<feature type="transmembrane region" description="Helical" evidence="2">
    <location>
        <begin position="209"/>
        <end position="229"/>
    </location>
</feature>
<feature type="compositionally biased region" description="Basic and acidic residues" evidence="1">
    <location>
        <begin position="105"/>
        <end position="129"/>
    </location>
</feature>
<evidence type="ECO:0000313" key="3">
    <source>
        <dbReference type="EMBL" id="PIR44579.1"/>
    </source>
</evidence>
<protein>
    <submittedName>
        <fullName evidence="3">Uncharacterized protein</fullName>
    </submittedName>
</protein>
<feature type="compositionally biased region" description="Low complexity" evidence="1">
    <location>
        <begin position="13"/>
        <end position="27"/>
    </location>
</feature>
<proteinExistence type="predicted"/>
<dbReference type="AlphaFoldDB" id="A0A2H0RDG7"/>
<accession>A0A2H0RDG7</accession>
<keyword evidence="2" id="KW-1133">Transmembrane helix</keyword>
<feature type="compositionally biased region" description="Basic and acidic residues" evidence="1">
    <location>
        <begin position="33"/>
        <end position="42"/>
    </location>
</feature>
<dbReference type="EMBL" id="PCYI01000025">
    <property type="protein sequence ID" value="PIR44579.1"/>
    <property type="molecule type" value="Genomic_DNA"/>
</dbReference>
<sequence length="440" mass="48456">MDKPGPQSGQQSAAATPPTTNTLAARAIASHVMEGDAHRREEELSELLHSNTTSQDQLEDGTDKNSLGNFSILIAKQRQMAESAMEGEERRKERALTDASARTAAEAEKRARDESARLAKTAEEREREMRRITGEARERQQEALVKKNATVAELINNSSIAVRPVRTLKEDMKGAGKDLSIVSMAIKEDEHRRRKTAVATQEAKKNSMFAVVSTILIVAGIAVGAYFFYSLSFPDSTGPETVTQTYGEAMIFAEKSNIVPIGLLSDTQLIAILRNEVGNLNAPLSTVEEVLMVERVGAESRVTLARFVAILRLRTPEILVRNLESGFMYGVHSAPTNAGFLIITPQAYDRAFAGMLAWEPFLVRDLYSILSGRSPEASLESSPWSDTVIRNVNARIVRDGSGRVALLYAFFNQNTLIITTSEDTFTEILTRLTTPRPPTR</sequence>